<evidence type="ECO:0000313" key="1">
    <source>
        <dbReference type="EMBL" id="MDJ1371168.1"/>
    </source>
</evidence>
<dbReference type="EMBL" id="PXVD01000010">
    <property type="protein sequence ID" value="MDJ1371168.1"/>
    <property type="molecule type" value="Genomic_DNA"/>
</dbReference>
<dbReference type="PIRSF" id="PIRSF001439">
    <property type="entry name" value="CryM"/>
    <property type="match status" value="1"/>
</dbReference>
<dbReference type="SUPFAM" id="SSF51735">
    <property type="entry name" value="NAD(P)-binding Rossmann-fold domains"/>
    <property type="match status" value="1"/>
</dbReference>
<dbReference type="Pfam" id="PF02423">
    <property type="entry name" value="OCD_Mu_crystall"/>
    <property type="match status" value="1"/>
</dbReference>
<dbReference type="PANTHER" id="PTHR13812:SF19">
    <property type="entry name" value="KETIMINE REDUCTASE MU-CRYSTALLIN"/>
    <property type="match status" value="1"/>
</dbReference>
<protein>
    <submittedName>
        <fullName evidence="1">Ornithine cyclodeaminase family protein</fullName>
    </submittedName>
</protein>
<comment type="caution">
    <text evidence="1">The sequence shown here is derived from an EMBL/GenBank/DDBJ whole genome shotgun (WGS) entry which is preliminary data.</text>
</comment>
<dbReference type="Gene3D" id="3.40.50.720">
    <property type="entry name" value="NAD(P)-binding Rossmann-like Domain"/>
    <property type="match status" value="1"/>
</dbReference>
<dbReference type="Proteomes" id="UP001170379">
    <property type="component" value="Unassembled WGS sequence"/>
</dbReference>
<accession>A0ABT7C7J6</accession>
<reference evidence="1" key="2">
    <citation type="journal article" date="2022" name="Sci. Rep.">
        <title>In silico prediction of the enzymes involved in the degradation of the herbicide molinate by Gulosibacter molinativorax ON4T.</title>
        <authorList>
            <person name="Lopes A.R."/>
            <person name="Bunin E."/>
            <person name="Viana A.T."/>
            <person name="Froufe H."/>
            <person name="Munoz-Merida A."/>
            <person name="Pinho D."/>
            <person name="Figueiredo J."/>
            <person name="Barroso C."/>
            <person name="Vaz-Moreira I."/>
            <person name="Bellanger X."/>
            <person name="Egas C."/>
            <person name="Nunes O.C."/>
        </authorList>
    </citation>
    <scope>NUCLEOTIDE SEQUENCE</scope>
    <source>
        <strain evidence="1">ON4</strain>
    </source>
</reference>
<evidence type="ECO:0000313" key="2">
    <source>
        <dbReference type="Proteomes" id="UP001170379"/>
    </source>
</evidence>
<dbReference type="InterPro" id="IPR003462">
    <property type="entry name" value="ODC_Mu_crystall"/>
</dbReference>
<dbReference type="RefSeq" id="WP_026936809.1">
    <property type="nucleotide sequence ID" value="NZ_CP028426.1"/>
</dbReference>
<name>A0ABT7C7J6_9MICO</name>
<dbReference type="InterPro" id="IPR036291">
    <property type="entry name" value="NAD(P)-bd_dom_sf"/>
</dbReference>
<dbReference type="PANTHER" id="PTHR13812">
    <property type="entry name" value="KETIMINE REDUCTASE MU-CRYSTALLIN"/>
    <property type="match status" value="1"/>
</dbReference>
<organism evidence="1 2">
    <name type="scientific">Gulosibacter molinativorax</name>
    <dbReference type="NCBI Taxonomy" id="256821"/>
    <lineage>
        <taxon>Bacteria</taxon>
        <taxon>Bacillati</taxon>
        <taxon>Actinomycetota</taxon>
        <taxon>Actinomycetes</taxon>
        <taxon>Micrococcales</taxon>
        <taxon>Microbacteriaceae</taxon>
        <taxon>Gulosibacter</taxon>
    </lineage>
</organism>
<proteinExistence type="predicted"/>
<keyword evidence="2" id="KW-1185">Reference proteome</keyword>
<sequence>MTRPLYISDEEVSQLFTPEVALASQRAAFQALGEGAAILAPRVLVEGANDSVAFSYAARTNQSAGAVTKFGSVNPDNAKNGMPTISASVHVLYAETGLPRATLEATELTTIRTAAASALAVQELANADVKSLGIIGAGVQAKAHAVAISRVRDFEEIRITSRTLQRAKDLASELKDLVDVPVRVVNVESAAAANVVATCTTSFEPVIETAWVRPGATVVSVGAFAPDRFELPSSLLGRADIVVVDHRETSVEHSGSVRAALAEDGLDESDLLELGSVVIGKSPSRSAKKDIAVFVSVGVGIQDASAAEALLDSIDSRSND</sequence>
<gene>
    <name evidence="1" type="ORF">C7K25_07275</name>
</gene>
<dbReference type="InterPro" id="IPR023401">
    <property type="entry name" value="ODC_N"/>
</dbReference>
<reference evidence="1" key="1">
    <citation type="submission" date="2018-03" db="EMBL/GenBank/DDBJ databases">
        <authorList>
            <person name="Nunes O.C."/>
            <person name="Lopes A.R."/>
            <person name="Froufe H."/>
            <person name="Munoz-Merida A."/>
            <person name="Barroso C."/>
            <person name="Egas C."/>
        </authorList>
    </citation>
    <scope>NUCLEOTIDE SEQUENCE</scope>
    <source>
        <strain evidence="1">ON4</strain>
    </source>
</reference>
<dbReference type="Gene3D" id="3.30.1780.10">
    <property type="entry name" value="ornithine cyclodeaminase, domain 1"/>
    <property type="match status" value="1"/>
</dbReference>